<dbReference type="GO" id="GO:0003677">
    <property type="term" value="F:DNA binding"/>
    <property type="evidence" value="ECO:0007669"/>
    <property type="project" value="InterPro"/>
</dbReference>
<dbReference type="Proteomes" id="UP000242642">
    <property type="component" value="Unassembled WGS sequence"/>
</dbReference>
<evidence type="ECO:0000256" key="1">
    <source>
        <dbReference type="ARBA" id="ARBA00009964"/>
    </source>
</evidence>
<feature type="coiled-coil region" evidence="2">
    <location>
        <begin position="67"/>
        <end position="94"/>
    </location>
</feature>
<organism evidence="3 4">
    <name type="scientific">Thorsellia anophelis DSM 18579</name>
    <dbReference type="NCBI Taxonomy" id="1123402"/>
    <lineage>
        <taxon>Bacteria</taxon>
        <taxon>Pseudomonadati</taxon>
        <taxon>Pseudomonadota</taxon>
        <taxon>Gammaproteobacteria</taxon>
        <taxon>Enterobacterales</taxon>
        <taxon>Thorselliaceae</taxon>
        <taxon>Thorsellia</taxon>
    </lineage>
</organism>
<dbReference type="SUPFAM" id="SSF46689">
    <property type="entry name" value="Homeodomain-like"/>
    <property type="match status" value="1"/>
</dbReference>
<keyword evidence="2" id="KW-0175">Coiled coil</keyword>
<dbReference type="EMBL" id="FOHV01000008">
    <property type="protein sequence ID" value="SET09880.1"/>
    <property type="molecule type" value="Genomic_DNA"/>
</dbReference>
<reference evidence="4" key="1">
    <citation type="submission" date="2016-10" db="EMBL/GenBank/DDBJ databases">
        <authorList>
            <person name="Varghese N."/>
            <person name="Submissions S."/>
        </authorList>
    </citation>
    <scope>NUCLEOTIDE SEQUENCE [LARGE SCALE GENOMIC DNA]</scope>
    <source>
        <strain evidence="4">DSM 18579</strain>
    </source>
</reference>
<evidence type="ECO:0000313" key="3">
    <source>
        <dbReference type="EMBL" id="SET09880.1"/>
    </source>
</evidence>
<dbReference type="Pfam" id="PF01527">
    <property type="entry name" value="HTH_Tnp_1"/>
    <property type="match status" value="1"/>
</dbReference>
<name>A0A1I0BS40_9GAMM</name>
<dbReference type="GO" id="GO:0006313">
    <property type="term" value="P:DNA transposition"/>
    <property type="evidence" value="ECO:0007669"/>
    <property type="project" value="InterPro"/>
</dbReference>
<evidence type="ECO:0000256" key="2">
    <source>
        <dbReference type="SAM" id="Coils"/>
    </source>
</evidence>
<evidence type="ECO:0000313" key="4">
    <source>
        <dbReference type="Proteomes" id="UP000242642"/>
    </source>
</evidence>
<dbReference type="RefSeq" id="WP_093318955.1">
    <property type="nucleotide sequence ID" value="NZ_FOHV01000008.1"/>
</dbReference>
<dbReference type="OrthoDB" id="9810995at2"/>
<dbReference type="InterPro" id="IPR002514">
    <property type="entry name" value="Transposase_8"/>
</dbReference>
<dbReference type="InterPro" id="IPR009057">
    <property type="entry name" value="Homeodomain-like_sf"/>
</dbReference>
<keyword evidence="4" id="KW-1185">Reference proteome</keyword>
<accession>A0A1I0BS40</accession>
<sequence length="106" mass="12278">MTDKNRKVHQSFTPKQKNEFAKLIVEDNHSIKHVMEISGASHSAVTRWKSQYLNEKAGNLAEGKVPLNEEKREIYELKRQLAEAREDIRILKKATALFIHDNPALR</sequence>
<protein>
    <submittedName>
        <fullName evidence="3">Transposase</fullName>
    </submittedName>
</protein>
<proteinExistence type="inferred from homology"/>
<dbReference type="GO" id="GO:0004803">
    <property type="term" value="F:transposase activity"/>
    <property type="evidence" value="ECO:0007669"/>
    <property type="project" value="InterPro"/>
</dbReference>
<comment type="similarity">
    <text evidence="1">Belongs to the transposase 8 family.</text>
</comment>
<dbReference type="AlphaFoldDB" id="A0A1I0BS40"/>
<gene>
    <name evidence="3" type="ORF">SAMN02583745_01386</name>
</gene>